<evidence type="ECO:0000259" key="1">
    <source>
        <dbReference type="Pfam" id="PF10106"/>
    </source>
</evidence>
<dbReference type="Pfam" id="PF10106">
    <property type="entry name" value="DUF2345"/>
    <property type="match status" value="1"/>
</dbReference>
<gene>
    <name evidence="2" type="ORF">HA050_20935</name>
</gene>
<sequence length="170" mass="17806">LHGEDGVAITSPQSQTIAAGTNLDLVAQRDTNQTSGRRWIHNVGSHISLFVAGVKDQVSLKLIAAKGKIQLQAQSDDIEITGDKDLKVTACKESITVVAKDEILVTAGGGYIRLKGGNIEIHCPGTVTVKGANHDVSGPAQMMPPLPQFPNTVCIPCLLAAMKSGSPFIA</sequence>
<dbReference type="EMBL" id="JAAOLX010000018">
    <property type="protein sequence ID" value="NHQ88568.1"/>
    <property type="molecule type" value="Genomic_DNA"/>
</dbReference>
<protein>
    <submittedName>
        <fullName evidence="2">DUF2345 domain-containing protein</fullName>
    </submittedName>
</protein>
<reference evidence="2 3" key="1">
    <citation type="submission" date="2020-03" db="EMBL/GenBank/DDBJ databases">
        <title>Draft genome sequence of environmentally isolated violet-colored cultures.</title>
        <authorList>
            <person name="Wilson H.S."/>
        </authorList>
    </citation>
    <scope>NUCLEOTIDE SEQUENCE [LARGE SCALE GENOMIC DNA]</scope>
    <source>
        <strain evidence="2 3">HSC-16F04</strain>
    </source>
</reference>
<dbReference type="Proteomes" id="UP000712570">
    <property type="component" value="Unassembled WGS sequence"/>
</dbReference>
<evidence type="ECO:0000313" key="3">
    <source>
        <dbReference type="Proteomes" id="UP000712570"/>
    </source>
</evidence>
<name>A0ABX0KV23_9NEIS</name>
<keyword evidence="3" id="KW-1185">Reference proteome</keyword>
<comment type="caution">
    <text evidence="2">The sequence shown here is derived from an EMBL/GenBank/DDBJ whole genome shotgun (WGS) entry which is preliminary data.</text>
</comment>
<accession>A0ABX0KV23</accession>
<dbReference type="RefSeq" id="WP_166830358.1">
    <property type="nucleotide sequence ID" value="NZ_JAAOLX010000018.1"/>
</dbReference>
<feature type="domain" description="DUF2345" evidence="1">
    <location>
        <begin position="2"/>
        <end position="140"/>
    </location>
</feature>
<proteinExistence type="predicted"/>
<evidence type="ECO:0000313" key="2">
    <source>
        <dbReference type="EMBL" id="NHQ88568.1"/>
    </source>
</evidence>
<dbReference type="SUPFAM" id="SSF69349">
    <property type="entry name" value="Phage fibre proteins"/>
    <property type="match status" value="1"/>
</dbReference>
<dbReference type="InterPro" id="IPR018769">
    <property type="entry name" value="VgrG2_DUF2345"/>
</dbReference>
<feature type="non-terminal residue" evidence="2">
    <location>
        <position position="1"/>
    </location>
</feature>
<organism evidence="2 3">
    <name type="scientific">Iodobacter violaceini</name>
    <dbReference type="NCBI Taxonomy" id="3044271"/>
    <lineage>
        <taxon>Bacteria</taxon>
        <taxon>Pseudomonadati</taxon>
        <taxon>Pseudomonadota</taxon>
        <taxon>Betaproteobacteria</taxon>
        <taxon>Neisseriales</taxon>
        <taxon>Chitinibacteraceae</taxon>
        <taxon>Iodobacter</taxon>
    </lineage>
</organism>